<keyword evidence="4" id="KW-1185">Reference proteome</keyword>
<evidence type="ECO:0000313" key="5">
    <source>
        <dbReference type="WBParaSite" id="TMUE_2000007031.1"/>
    </source>
</evidence>
<name>A0A5S6QHZ9_TRIMR</name>
<feature type="region of interest" description="Disordered" evidence="1">
    <location>
        <begin position="1"/>
        <end position="29"/>
    </location>
</feature>
<accession>A0A5S6QHZ9</accession>
<dbReference type="WBParaSite" id="TMUE_2000007031.1">
    <property type="protein sequence ID" value="TMUE_2000007031.1"/>
    <property type="gene ID" value="WBGene00290682"/>
</dbReference>
<dbReference type="GO" id="GO:0044545">
    <property type="term" value="C:NSL complex"/>
    <property type="evidence" value="ECO:0007669"/>
    <property type="project" value="TreeGrafter"/>
</dbReference>
<sequence length="395" mass="44339">MSDGQQGDMATANSSPSEISTSDGSSYSDGSYELTLTTITSPTVEPECSTTFVQSPEPQTLWRPIDDFCLIASVMHYCDIEFVYRFTRLGRSFTLEEVQSRWEELFADGSVLEQRREEITKLSDDQIFPELLRLQMNPVEVCALAEVPSTTTADVEFFRNLQAKKSKVFHELREPARLLEFWTDLRKANLLCDQKINPAPTGNVVLSLSDCSDEQSDQSSDSSTSKDSSSSEGSFEEDDFYKLSRLQKTVVALKQEINIIKEHIRGLVTALELAPETEGWTDSMAASSVVLHVFCSFGVTVALTRMDDFSHAADLSKMNSKQREDLVTRVKQQVVLANVQELLQNISEKCLKACIKKPGKTLDSSEQKCLSFCVDRYIETMNLVAATYRERLQEG</sequence>
<dbReference type="GO" id="GO:0002151">
    <property type="term" value="F:G-quadruplex RNA binding"/>
    <property type="evidence" value="ECO:0007669"/>
    <property type="project" value="InterPro"/>
</dbReference>
<dbReference type="InterPro" id="IPR037912">
    <property type="entry name" value="MCRS1"/>
</dbReference>
<dbReference type="GO" id="GO:0071339">
    <property type="term" value="C:MLL1 complex"/>
    <property type="evidence" value="ECO:0007669"/>
    <property type="project" value="InterPro"/>
</dbReference>
<evidence type="ECO:0000256" key="1">
    <source>
        <dbReference type="SAM" id="MobiDB-lite"/>
    </source>
</evidence>
<feature type="region of interest" description="Disordered" evidence="1">
    <location>
        <begin position="210"/>
        <end position="235"/>
    </location>
</feature>
<dbReference type="InterPro" id="IPR035427">
    <property type="entry name" value="Tim10-like_dom_sf"/>
</dbReference>
<feature type="domain" description="Microspherule protein N-terminal" evidence="3">
    <location>
        <begin position="62"/>
        <end position="226"/>
    </location>
</feature>
<dbReference type="AlphaFoldDB" id="A0A5S6QHZ9"/>
<dbReference type="PANTHER" id="PTHR13233">
    <property type="entry name" value="MICROSPHERULE PROTEIN 1"/>
    <property type="match status" value="1"/>
</dbReference>
<dbReference type="InterPro" id="IPR025999">
    <property type="entry name" value="MCRS_N"/>
</dbReference>
<dbReference type="STRING" id="70415.A0A5S6QHZ9"/>
<dbReference type="Pfam" id="PF13325">
    <property type="entry name" value="MCRS_N"/>
    <property type="match status" value="1"/>
</dbReference>
<dbReference type="Proteomes" id="UP000046395">
    <property type="component" value="Unassembled WGS sequence"/>
</dbReference>
<feature type="compositionally biased region" description="Low complexity" evidence="1">
    <location>
        <begin position="217"/>
        <end position="233"/>
    </location>
</feature>
<feature type="compositionally biased region" description="Low complexity" evidence="1">
    <location>
        <begin position="17"/>
        <end position="29"/>
    </location>
</feature>
<evidence type="ECO:0000313" key="4">
    <source>
        <dbReference type="Proteomes" id="UP000046395"/>
    </source>
</evidence>
<evidence type="ECO:0000259" key="3">
    <source>
        <dbReference type="Pfam" id="PF13325"/>
    </source>
</evidence>
<dbReference type="Gene3D" id="1.10.287.810">
    <property type="entry name" value="Mitochondrial import inner membrane translocase subunit tim13 like domains"/>
    <property type="match status" value="1"/>
</dbReference>
<evidence type="ECO:0000259" key="2">
    <source>
        <dbReference type="Pfam" id="PF02953"/>
    </source>
</evidence>
<proteinExistence type="predicted"/>
<dbReference type="SUPFAM" id="SSF144122">
    <property type="entry name" value="Tim10-like"/>
    <property type="match status" value="1"/>
</dbReference>
<dbReference type="PANTHER" id="PTHR13233:SF0">
    <property type="entry name" value="MICROSPHERULE PROTEIN 1"/>
    <property type="match status" value="1"/>
</dbReference>
<dbReference type="GO" id="GO:0045944">
    <property type="term" value="P:positive regulation of transcription by RNA polymerase II"/>
    <property type="evidence" value="ECO:0007669"/>
    <property type="project" value="TreeGrafter"/>
</dbReference>
<feature type="domain" description="Tim10-like" evidence="2">
    <location>
        <begin position="330"/>
        <end position="389"/>
    </location>
</feature>
<organism evidence="4 5">
    <name type="scientific">Trichuris muris</name>
    <name type="common">Mouse whipworm</name>
    <dbReference type="NCBI Taxonomy" id="70415"/>
    <lineage>
        <taxon>Eukaryota</taxon>
        <taxon>Metazoa</taxon>
        <taxon>Ecdysozoa</taxon>
        <taxon>Nematoda</taxon>
        <taxon>Enoplea</taxon>
        <taxon>Dorylaimia</taxon>
        <taxon>Trichinellida</taxon>
        <taxon>Trichuridae</taxon>
        <taxon>Trichuris</taxon>
    </lineage>
</organism>
<dbReference type="InterPro" id="IPR004217">
    <property type="entry name" value="Tim10-like"/>
</dbReference>
<protein>
    <submittedName>
        <fullName evidence="5">Tim10-like domain-containing protein</fullName>
    </submittedName>
</protein>
<reference evidence="5" key="1">
    <citation type="submission" date="2019-12" db="UniProtKB">
        <authorList>
            <consortium name="WormBaseParasite"/>
        </authorList>
    </citation>
    <scope>IDENTIFICATION</scope>
</reference>
<dbReference type="Pfam" id="PF02953">
    <property type="entry name" value="zf-Tim10_DDP"/>
    <property type="match status" value="1"/>
</dbReference>
<dbReference type="GO" id="GO:0031011">
    <property type="term" value="C:Ino80 complex"/>
    <property type="evidence" value="ECO:0007669"/>
    <property type="project" value="InterPro"/>
</dbReference>